<dbReference type="Pfam" id="PF25059">
    <property type="entry name" value="FN3_DSCAM-DSCAML_C"/>
    <property type="match status" value="1"/>
</dbReference>
<dbReference type="Gene3D" id="2.60.40.10">
    <property type="entry name" value="Immunoglobulins"/>
    <property type="match status" value="8"/>
</dbReference>
<dbReference type="PROSITE" id="PS50853">
    <property type="entry name" value="FN3"/>
    <property type="match status" value="4"/>
</dbReference>
<feature type="domain" description="Fibronectin type-III" evidence="13">
    <location>
        <begin position="580"/>
        <end position="673"/>
    </location>
</feature>
<dbReference type="Pfam" id="PF07679">
    <property type="entry name" value="I-set"/>
    <property type="match status" value="1"/>
</dbReference>
<feature type="region of interest" description="Disordered" evidence="10">
    <location>
        <begin position="823"/>
        <end position="861"/>
    </location>
</feature>
<feature type="compositionally biased region" description="Polar residues" evidence="10">
    <location>
        <begin position="842"/>
        <end position="857"/>
    </location>
</feature>
<name>A0ABM1TQD8_LIMPO</name>
<accession>A0ABM1TQD8</accession>
<keyword evidence="4" id="KW-0677">Repeat</keyword>
<evidence type="ECO:0000256" key="9">
    <source>
        <dbReference type="ARBA" id="ARBA00023319"/>
    </source>
</evidence>
<evidence type="ECO:0000259" key="13">
    <source>
        <dbReference type="PROSITE" id="PS50853"/>
    </source>
</evidence>
<proteinExistence type="predicted"/>
<evidence type="ECO:0000313" key="15">
    <source>
        <dbReference type="RefSeq" id="XP_022258094.1"/>
    </source>
</evidence>
<sequence>MDGSLVSYVNITDLSLQDGGSYQCQATNDVGISNHEARIDVIGRPYIRPMKNLTVVTGRNIEVRCPVSGYPIEKIYFKKAAPVLSPISFPKNLEEGMRTSLTCTVLAGDPPISLAWFKDGQPIQHNNGNTRVVTISEYIISLVVDSVHRRHSGNYTCIASNMAASVNTTANMVVRASPRWRLKPIGTSTVLGQMVRLECQASGQPNPVIRWKYSKEENSPDYENVISGPHKHVLENGSLSITGVLSSDSGYYLCEADNGVGSPLTETVQLQVHVPPRIEGGGELIEVKKSREVSLSCSSYGDDPLALTWTKNGEAVYEYPESRYKILDLQDFGSIKLSTLRITSVERKDSTVFTCIASNPYGTDSKTFDVIVKEIPDPPSGIKVNRVTSTTVALKWSEPYAGNSAITSYTIAYRTAKEEWSDSKRELTAPASQNSATISGLEPRTTYYFTVTAENSIGISNPGKEVKFTTGIEAPRSIPSDVTAVTVDTSTVQLSWDFPQGGQSSDVINGFYVGYKEYGQKGPYNLNRTVYANSTDRKWKILIRNLKRWTRYSFVVQAFNDQGPGSVSQEVVARTFEFDPPHTPILRIAASTSTSLRLAWQLKTEENTPARGFVLNYKEGSNAWKDIEISPDLNSYILDNLRCGAAYQAFLTAFNDVGRSDPSDVIKVTLKGNEPKAPEMRSFITTNSSAATLNLQAWKDGGCRLQYFVIQYKPQSHREWILLSNHVIPDQKRVVISDLHPGTWYDLLVTALNDAGTTEAEYRFATLTLTGATIPPIASADTHRSSFIKDPAILVPIVCAIFVLLVIVIVTSLVIVWRRRDGSGERGSDAVSRNSGGREDNISMSSYGKTKSNTAVDNQREPLYYPSPYATTHIAAETGDRINHATIRRTRNRPSDYTYDVPHRQVGTMSFA</sequence>
<keyword evidence="9" id="KW-0393">Immunoglobulin domain</keyword>
<dbReference type="InterPro" id="IPR013783">
    <property type="entry name" value="Ig-like_fold"/>
</dbReference>
<evidence type="ECO:0000256" key="3">
    <source>
        <dbReference type="ARBA" id="ARBA00022729"/>
    </source>
</evidence>
<evidence type="ECO:0000256" key="5">
    <source>
        <dbReference type="ARBA" id="ARBA00022889"/>
    </source>
</evidence>
<feature type="domain" description="Ig-like" evidence="12">
    <location>
        <begin position="178"/>
        <end position="271"/>
    </location>
</feature>
<dbReference type="RefSeq" id="XP_022258094.1">
    <property type="nucleotide sequence ID" value="XM_022402386.1"/>
</dbReference>
<evidence type="ECO:0000256" key="2">
    <source>
        <dbReference type="ARBA" id="ARBA00022692"/>
    </source>
</evidence>
<protein>
    <submittedName>
        <fullName evidence="15">Down syndrome cell adhesion molecule homolog</fullName>
    </submittedName>
</protein>
<reference evidence="15" key="1">
    <citation type="submission" date="2025-08" db="UniProtKB">
        <authorList>
            <consortium name="RefSeq"/>
        </authorList>
    </citation>
    <scope>IDENTIFICATION</scope>
    <source>
        <tissue evidence="15">Muscle</tissue>
    </source>
</reference>
<keyword evidence="6 11" id="KW-1133">Transmembrane helix</keyword>
<dbReference type="SUPFAM" id="SSF49265">
    <property type="entry name" value="Fibronectin type III"/>
    <property type="match status" value="2"/>
</dbReference>
<evidence type="ECO:0000256" key="4">
    <source>
        <dbReference type="ARBA" id="ARBA00022737"/>
    </source>
</evidence>
<evidence type="ECO:0000313" key="14">
    <source>
        <dbReference type="Proteomes" id="UP000694941"/>
    </source>
</evidence>
<evidence type="ECO:0000256" key="10">
    <source>
        <dbReference type="SAM" id="MobiDB-lite"/>
    </source>
</evidence>
<dbReference type="InterPro" id="IPR003961">
    <property type="entry name" value="FN3_dom"/>
</dbReference>
<dbReference type="InterPro" id="IPR013098">
    <property type="entry name" value="Ig_I-set"/>
</dbReference>
<dbReference type="PROSITE" id="PS50835">
    <property type="entry name" value="IG_LIKE"/>
    <property type="match status" value="3"/>
</dbReference>
<dbReference type="InterPro" id="IPR050964">
    <property type="entry name" value="Striated_Muscle_Regulatory"/>
</dbReference>
<dbReference type="Pfam" id="PF00041">
    <property type="entry name" value="fn3"/>
    <property type="match status" value="3"/>
</dbReference>
<feature type="domain" description="Ig-like" evidence="12">
    <location>
        <begin position="82"/>
        <end position="173"/>
    </location>
</feature>
<dbReference type="Pfam" id="PF13927">
    <property type="entry name" value="Ig_3"/>
    <property type="match status" value="2"/>
</dbReference>
<dbReference type="SUPFAM" id="SSF48726">
    <property type="entry name" value="Immunoglobulin"/>
    <property type="match status" value="4"/>
</dbReference>
<keyword evidence="5" id="KW-0130">Cell adhesion</keyword>
<dbReference type="InterPro" id="IPR007110">
    <property type="entry name" value="Ig-like_dom"/>
</dbReference>
<feature type="domain" description="Ig-like" evidence="12">
    <location>
        <begin position="276"/>
        <end position="369"/>
    </location>
</feature>
<keyword evidence="3" id="KW-0732">Signal</keyword>
<keyword evidence="14" id="KW-1185">Reference proteome</keyword>
<dbReference type="PANTHER" id="PTHR13817">
    <property type="entry name" value="TITIN"/>
    <property type="match status" value="1"/>
</dbReference>
<organism evidence="14 15">
    <name type="scientific">Limulus polyphemus</name>
    <name type="common">Atlantic horseshoe crab</name>
    <dbReference type="NCBI Taxonomy" id="6850"/>
    <lineage>
        <taxon>Eukaryota</taxon>
        <taxon>Metazoa</taxon>
        <taxon>Ecdysozoa</taxon>
        <taxon>Arthropoda</taxon>
        <taxon>Chelicerata</taxon>
        <taxon>Merostomata</taxon>
        <taxon>Xiphosura</taxon>
        <taxon>Limulidae</taxon>
        <taxon>Limulus</taxon>
    </lineage>
</organism>
<feature type="domain" description="Fibronectin type-III" evidence="13">
    <location>
        <begin position="378"/>
        <end position="473"/>
    </location>
</feature>
<evidence type="ECO:0000256" key="11">
    <source>
        <dbReference type="SAM" id="Phobius"/>
    </source>
</evidence>
<dbReference type="PANTHER" id="PTHR13817:SF102">
    <property type="entry name" value="DOWN SYNDROME CELL ADHESION MOLECULE-LIKE PROTEIN DSCAM2"/>
    <property type="match status" value="1"/>
</dbReference>
<feature type="domain" description="Fibronectin type-III" evidence="13">
    <location>
        <begin position="677"/>
        <end position="776"/>
    </location>
</feature>
<dbReference type="CDD" id="cd00063">
    <property type="entry name" value="FN3"/>
    <property type="match status" value="4"/>
</dbReference>
<feature type="domain" description="Fibronectin type-III" evidence="13">
    <location>
        <begin position="478"/>
        <end position="578"/>
    </location>
</feature>
<dbReference type="InterPro" id="IPR056754">
    <property type="entry name" value="DSCAM/DSCAML_C"/>
</dbReference>
<dbReference type="InterPro" id="IPR003598">
    <property type="entry name" value="Ig_sub2"/>
</dbReference>
<dbReference type="PRINTS" id="PR00014">
    <property type="entry name" value="FNTYPEIII"/>
</dbReference>
<gene>
    <name evidence="15" type="primary">LOC106472759</name>
</gene>
<dbReference type="InterPro" id="IPR003599">
    <property type="entry name" value="Ig_sub"/>
</dbReference>
<dbReference type="InterPro" id="IPR036116">
    <property type="entry name" value="FN3_sf"/>
</dbReference>
<evidence type="ECO:0000256" key="7">
    <source>
        <dbReference type="ARBA" id="ARBA00023136"/>
    </source>
</evidence>
<dbReference type="SMART" id="SM00408">
    <property type="entry name" value="IGc2"/>
    <property type="match status" value="3"/>
</dbReference>
<evidence type="ECO:0000256" key="6">
    <source>
        <dbReference type="ARBA" id="ARBA00022989"/>
    </source>
</evidence>
<evidence type="ECO:0000259" key="12">
    <source>
        <dbReference type="PROSITE" id="PS50835"/>
    </source>
</evidence>
<dbReference type="SMART" id="SM00060">
    <property type="entry name" value="FN3"/>
    <property type="match status" value="4"/>
</dbReference>
<dbReference type="SMART" id="SM00409">
    <property type="entry name" value="IG"/>
    <property type="match status" value="3"/>
</dbReference>
<keyword evidence="8" id="KW-1015">Disulfide bond</keyword>
<dbReference type="Proteomes" id="UP000694941">
    <property type="component" value="Unplaced"/>
</dbReference>
<dbReference type="GeneID" id="106472759"/>
<dbReference type="InterPro" id="IPR036179">
    <property type="entry name" value="Ig-like_dom_sf"/>
</dbReference>
<keyword evidence="2 11" id="KW-0812">Transmembrane</keyword>
<keyword evidence="7 11" id="KW-0472">Membrane</keyword>
<feature type="transmembrane region" description="Helical" evidence="11">
    <location>
        <begin position="793"/>
        <end position="817"/>
    </location>
</feature>
<comment type="subcellular location">
    <subcellularLocation>
        <location evidence="1">Membrane</location>
        <topology evidence="1">Single-pass membrane protein</topology>
    </subcellularLocation>
</comment>
<evidence type="ECO:0000256" key="1">
    <source>
        <dbReference type="ARBA" id="ARBA00004167"/>
    </source>
</evidence>
<evidence type="ECO:0000256" key="8">
    <source>
        <dbReference type="ARBA" id="ARBA00023157"/>
    </source>
</evidence>